<dbReference type="InterPro" id="IPR051749">
    <property type="entry name" value="PINc/VapC_TA_RNase"/>
</dbReference>
<evidence type="ECO:0000256" key="3">
    <source>
        <dbReference type="ARBA" id="ARBA00022723"/>
    </source>
</evidence>
<keyword evidence="1" id="KW-1277">Toxin-antitoxin system</keyword>
<gene>
    <name evidence="7" type="ORF">SCALIN_C07_0004</name>
</gene>
<keyword evidence="5" id="KW-0460">Magnesium</keyword>
<accession>A0A286TWD1</accession>
<protein>
    <submittedName>
        <fullName evidence="7">Tryptophan synthase alpha chain</fullName>
    </submittedName>
</protein>
<evidence type="ECO:0000256" key="4">
    <source>
        <dbReference type="ARBA" id="ARBA00022801"/>
    </source>
</evidence>
<dbReference type="EMBL" id="BAOS01000007">
    <property type="protein sequence ID" value="GAX60193.1"/>
    <property type="molecule type" value="Genomic_DNA"/>
</dbReference>
<evidence type="ECO:0000313" key="7">
    <source>
        <dbReference type="EMBL" id="GAX60193.1"/>
    </source>
</evidence>
<organism evidence="7 8">
    <name type="scientific">Candidatus Scalindua japonica</name>
    <dbReference type="NCBI Taxonomy" id="1284222"/>
    <lineage>
        <taxon>Bacteria</taxon>
        <taxon>Pseudomonadati</taxon>
        <taxon>Planctomycetota</taxon>
        <taxon>Candidatus Brocadiia</taxon>
        <taxon>Candidatus Brocadiales</taxon>
        <taxon>Candidatus Scalinduaceae</taxon>
        <taxon>Candidatus Scalindua</taxon>
    </lineage>
</organism>
<proteinExistence type="predicted"/>
<evidence type="ECO:0000256" key="2">
    <source>
        <dbReference type="ARBA" id="ARBA00022722"/>
    </source>
</evidence>
<comment type="caution">
    <text evidence="7">The sequence shown here is derived from an EMBL/GenBank/DDBJ whole genome shotgun (WGS) entry which is preliminary data.</text>
</comment>
<evidence type="ECO:0000256" key="1">
    <source>
        <dbReference type="ARBA" id="ARBA00022649"/>
    </source>
</evidence>
<dbReference type="OrthoDB" id="9811788at2"/>
<dbReference type="RefSeq" id="WP_096893482.1">
    <property type="nucleotide sequence ID" value="NZ_BAOS01000007.1"/>
</dbReference>
<evidence type="ECO:0000313" key="8">
    <source>
        <dbReference type="Proteomes" id="UP000218542"/>
    </source>
</evidence>
<dbReference type="PANTHER" id="PTHR42740:SF1">
    <property type="entry name" value="RIBONUCLEASE VAPC3"/>
    <property type="match status" value="1"/>
</dbReference>
<feature type="domain" description="PIN" evidence="6">
    <location>
        <begin position="3"/>
        <end position="113"/>
    </location>
</feature>
<dbReference type="InterPro" id="IPR002716">
    <property type="entry name" value="PIN_dom"/>
</dbReference>
<dbReference type="AlphaFoldDB" id="A0A286TWD1"/>
<keyword evidence="8" id="KW-1185">Reference proteome</keyword>
<dbReference type="GO" id="GO:0046872">
    <property type="term" value="F:metal ion binding"/>
    <property type="evidence" value="ECO:0007669"/>
    <property type="project" value="UniProtKB-KW"/>
</dbReference>
<keyword evidence="2" id="KW-0540">Nuclease</keyword>
<dbReference type="Gene3D" id="3.40.50.1010">
    <property type="entry name" value="5'-nuclease"/>
    <property type="match status" value="1"/>
</dbReference>
<dbReference type="SUPFAM" id="SSF88723">
    <property type="entry name" value="PIN domain-like"/>
    <property type="match status" value="1"/>
</dbReference>
<evidence type="ECO:0000256" key="5">
    <source>
        <dbReference type="ARBA" id="ARBA00022842"/>
    </source>
</evidence>
<sequence>MQVLVDTSIWVDYFRSGIKSSELSILIDENLIVTNDIIIAELIPYLKVKRQNKIIQLLSEIMKFPLKIDWEEIIQLQVKCLKSGISGVGIPDLIIAQNSRQNSCSIYSLDRHFLMLQKIVGIGNYGH</sequence>
<reference evidence="7 8" key="1">
    <citation type="journal article" date="2017" name="Environ. Microbiol. Rep.">
        <title>Genetic diversity of marine anaerobic ammonium-oxidizing bacteria as revealed by genomic and proteomic analyses of 'Candidatus Scalindua japonica'.</title>
        <authorList>
            <person name="Oshiki M."/>
            <person name="Mizuto K."/>
            <person name="Kimura Z."/>
            <person name="Kindaichi T."/>
            <person name="Satoh H."/>
            <person name="Okabe S."/>
        </authorList>
    </citation>
    <scope>NUCLEOTIDE SEQUENCE [LARGE SCALE GENOMIC DNA]</scope>
    <source>
        <strain evidence="8">husup-a2</strain>
    </source>
</reference>
<dbReference type="Proteomes" id="UP000218542">
    <property type="component" value="Unassembled WGS sequence"/>
</dbReference>
<dbReference type="Pfam" id="PF01850">
    <property type="entry name" value="PIN"/>
    <property type="match status" value="1"/>
</dbReference>
<keyword evidence="3" id="KW-0479">Metal-binding</keyword>
<keyword evidence="4" id="KW-0378">Hydrolase</keyword>
<dbReference type="InterPro" id="IPR029060">
    <property type="entry name" value="PIN-like_dom_sf"/>
</dbReference>
<evidence type="ECO:0000259" key="6">
    <source>
        <dbReference type="Pfam" id="PF01850"/>
    </source>
</evidence>
<dbReference type="GO" id="GO:0004540">
    <property type="term" value="F:RNA nuclease activity"/>
    <property type="evidence" value="ECO:0007669"/>
    <property type="project" value="TreeGrafter"/>
</dbReference>
<name>A0A286TWD1_9BACT</name>
<dbReference type="GO" id="GO:0016787">
    <property type="term" value="F:hydrolase activity"/>
    <property type="evidence" value="ECO:0007669"/>
    <property type="project" value="UniProtKB-KW"/>
</dbReference>
<dbReference type="PANTHER" id="PTHR42740">
    <property type="entry name" value="RIBONUCLEASE VAPC3"/>
    <property type="match status" value="1"/>
</dbReference>